<evidence type="ECO:0000313" key="10">
    <source>
        <dbReference type="Proteomes" id="UP001324427"/>
    </source>
</evidence>
<evidence type="ECO:0000256" key="2">
    <source>
        <dbReference type="ARBA" id="ARBA00021099"/>
    </source>
</evidence>
<evidence type="ECO:0000256" key="1">
    <source>
        <dbReference type="ARBA" id="ARBA00005696"/>
    </source>
</evidence>
<dbReference type="GO" id="GO:0000422">
    <property type="term" value="P:autophagy of mitochondrion"/>
    <property type="evidence" value="ECO:0007669"/>
    <property type="project" value="TreeGrafter"/>
</dbReference>
<evidence type="ECO:0000313" key="9">
    <source>
        <dbReference type="EMBL" id="KAK4546202.1"/>
    </source>
</evidence>
<evidence type="ECO:0000256" key="5">
    <source>
        <dbReference type="ARBA" id="ARBA00022927"/>
    </source>
</evidence>
<name>A0AAV9JL38_9PEZI</name>
<gene>
    <name evidence="9" type="ORF">LTR36_002339</name>
</gene>
<sequence length="251" mass="27322">MSITYENFNEAIDTLHARYHEQRDVHVHGDWLDVQVMDRYGVSLLRVTKRLHAATAAAATDEQQQWTSTANPADGDAGNDDGDDDDDGKEDVLQEVDTEVVVRAAAATATATATATIQQQPSVVTYDLLHSPTYQVPVLYLTTQHQQQHTSPPGLPPPPPDEVYRLLVPAAHKPQMRAVGVMGALTLADHPATGRPAYSVHPCRTQEAMRAVTASRSSLWPEDYLLLWLGLVGAGVGLHVPVELARALSRS</sequence>
<feature type="region of interest" description="Disordered" evidence="8">
    <location>
        <begin position="56"/>
        <end position="90"/>
    </location>
</feature>
<feature type="compositionally biased region" description="Acidic residues" evidence="8">
    <location>
        <begin position="77"/>
        <end position="90"/>
    </location>
</feature>
<comment type="similarity">
    <text evidence="1">Belongs to the ATG10 family.</text>
</comment>
<dbReference type="AlphaFoldDB" id="A0AAV9JL38"/>
<dbReference type="InterPro" id="IPR007135">
    <property type="entry name" value="Atg3/Atg10"/>
</dbReference>
<dbReference type="PANTHER" id="PTHR14957">
    <property type="entry name" value="UBIQUITIN-LIKE-CONJUGATING ENZYME ATG10"/>
    <property type="match status" value="1"/>
</dbReference>
<keyword evidence="4" id="KW-0833">Ubl conjugation pathway</keyword>
<dbReference type="GO" id="GO:0015031">
    <property type="term" value="P:protein transport"/>
    <property type="evidence" value="ECO:0007669"/>
    <property type="project" value="UniProtKB-KW"/>
</dbReference>
<proteinExistence type="inferred from homology"/>
<protein>
    <recommendedName>
        <fullName evidence="2">Ubiquitin-like-conjugating enzyme ATG10</fullName>
    </recommendedName>
    <alternativeName>
        <fullName evidence="7">Autophagy-related protein 10</fullName>
    </alternativeName>
</protein>
<dbReference type="GO" id="GO:0032446">
    <property type="term" value="P:protein modification by small protein conjugation"/>
    <property type="evidence" value="ECO:0007669"/>
    <property type="project" value="TreeGrafter"/>
</dbReference>
<evidence type="ECO:0000256" key="3">
    <source>
        <dbReference type="ARBA" id="ARBA00022679"/>
    </source>
</evidence>
<dbReference type="GO" id="GO:0061651">
    <property type="term" value="F:Atg12 conjugating enzyme activity"/>
    <property type="evidence" value="ECO:0007669"/>
    <property type="project" value="TreeGrafter"/>
</dbReference>
<keyword evidence="6" id="KW-0072">Autophagy</keyword>
<dbReference type="Pfam" id="PF03987">
    <property type="entry name" value="Autophagy_act_C"/>
    <property type="match status" value="1"/>
</dbReference>
<reference evidence="9 10" key="1">
    <citation type="submission" date="2021-11" db="EMBL/GenBank/DDBJ databases">
        <title>Black yeast isolated from Biological Soil Crust.</title>
        <authorList>
            <person name="Kurbessoian T."/>
        </authorList>
    </citation>
    <scope>NUCLEOTIDE SEQUENCE [LARGE SCALE GENOMIC DNA]</scope>
    <source>
        <strain evidence="9 10">CCFEE 5522</strain>
    </source>
</reference>
<dbReference type="Gene3D" id="3.30.1460.50">
    <property type="match status" value="1"/>
</dbReference>
<evidence type="ECO:0000256" key="7">
    <source>
        <dbReference type="ARBA" id="ARBA00029833"/>
    </source>
</evidence>
<keyword evidence="5" id="KW-0653">Protein transport</keyword>
<comment type="caution">
    <text evidence="9">The sequence shown here is derived from an EMBL/GenBank/DDBJ whole genome shotgun (WGS) entry which is preliminary data.</text>
</comment>
<keyword evidence="10" id="KW-1185">Reference proteome</keyword>
<accession>A0AAV9JL38</accession>
<feature type="compositionally biased region" description="Polar residues" evidence="8">
    <location>
        <begin position="61"/>
        <end position="71"/>
    </location>
</feature>
<evidence type="ECO:0000256" key="6">
    <source>
        <dbReference type="ARBA" id="ARBA00023006"/>
    </source>
</evidence>
<keyword evidence="5" id="KW-0813">Transport</keyword>
<keyword evidence="3" id="KW-0808">Transferase</keyword>
<dbReference type="EMBL" id="JAVFHQ010000016">
    <property type="protein sequence ID" value="KAK4546202.1"/>
    <property type="molecule type" value="Genomic_DNA"/>
</dbReference>
<organism evidence="9 10">
    <name type="scientific">Oleoguttula mirabilis</name>
    <dbReference type="NCBI Taxonomy" id="1507867"/>
    <lineage>
        <taxon>Eukaryota</taxon>
        <taxon>Fungi</taxon>
        <taxon>Dikarya</taxon>
        <taxon>Ascomycota</taxon>
        <taxon>Pezizomycotina</taxon>
        <taxon>Dothideomycetes</taxon>
        <taxon>Dothideomycetidae</taxon>
        <taxon>Mycosphaerellales</taxon>
        <taxon>Teratosphaeriaceae</taxon>
        <taxon>Oleoguttula</taxon>
    </lineage>
</organism>
<dbReference type="GO" id="GO:0005829">
    <property type="term" value="C:cytosol"/>
    <property type="evidence" value="ECO:0007669"/>
    <property type="project" value="TreeGrafter"/>
</dbReference>
<dbReference type="PANTHER" id="PTHR14957:SF1">
    <property type="entry name" value="UBIQUITIN-LIKE-CONJUGATING ENZYME ATG10"/>
    <property type="match status" value="1"/>
</dbReference>
<dbReference type="Proteomes" id="UP001324427">
    <property type="component" value="Unassembled WGS sequence"/>
</dbReference>
<evidence type="ECO:0000256" key="4">
    <source>
        <dbReference type="ARBA" id="ARBA00022786"/>
    </source>
</evidence>
<evidence type="ECO:0000256" key="8">
    <source>
        <dbReference type="SAM" id="MobiDB-lite"/>
    </source>
</evidence>
<dbReference type="GO" id="GO:0000045">
    <property type="term" value="P:autophagosome assembly"/>
    <property type="evidence" value="ECO:0007669"/>
    <property type="project" value="TreeGrafter"/>
</dbReference>